<protein>
    <submittedName>
        <fullName evidence="7">Efflux RND transporter periplasmic adaptor subunit</fullName>
    </submittedName>
</protein>
<evidence type="ECO:0000256" key="1">
    <source>
        <dbReference type="ARBA" id="ARBA00004196"/>
    </source>
</evidence>
<dbReference type="Gene3D" id="2.40.50.100">
    <property type="match status" value="1"/>
</dbReference>
<reference evidence="7" key="1">
    <citation type="submission" date="2023-01" db="EMBL/GenBank/DDBJ databases">
        <title>The genome sequence of Kordiimonadaceae bacterium 6D33.</title>
        <authorList>
            <person name="Liu Y."/>
        </authorList>
    </citation>
    <scope>NUCLEOTIDE SEQUENCE</scope>
    <source>
        <strain evidence="7">6D33</strain>
    </source>
</reference>
<dbReference type="GO" id="GO:0030313">
    <property type="term" value="C:cell envelope"/>
    <property type="evidence" value="ECO:0007669"/>
    <property type="project" value="UniProtKB-SubCell"/>
</dbReference>
<evidence type="ECO:0000256" key="5">
    <source>
        <dbReference type="SAM" id="Phobius"/>
    </source>
</evidence>
<evidence type="ECO:0000259" key="6">
    <source>
        <dbReference type="Pfam" id="PF25967"/>
    </source>
</evidence>
<proteinExistence type="inferred from homology"/>
<feature type="compositionally biased region" description="Low complexity" evidence="4">
    <location>
        <begin position="9"/>
        <end position="23"/>
    </location>
</feature>
<organism evidence="7 8">
    <name type="scientific">Gimibacter soli</name>
    <dbReference type="NCBI Taxonomy" id="3024400"/>
    <lineage>
        <taxon>Bacteria</taxon>
        <taxon>Pseudomonadati</taxon>
        <taxon>Pseudomonadota</taxon>
        <taxon>Alphaproteobacteria</taxon>
        <taxon>Kordiimonadales</taxon>
        <taxon>Temperatibacteraceae</taxon>
        <taxon>Gimibacter</taxon>
    </lineage>
</organism>
<dbReference type="NCBIfam" id="TIGR01730">
    <property type="entry name" value="RND_mfp"/>
    <property type="match status" value="1"/>
</dbReference>
<dbReference type="Gene3D" id="2.40.30.170">
    <property type="match status" value="1"/>
</dbReference>
<dbReference type="InterPro" id="IPR050465">
    <property type="entry name" value="UPF0194_transport"/>
</dbReference>
<evidence type="ECO:0000256" key="4">
    <source>
        <dbReference type="SAM" id="MobiDB-lite"/>
    </source>
</evidence>
<dbReference type="GO" id="GO:0016020">
    <property type="term" value="C:membrane"/>
    <property type="evidence" value="ECO:0007669"/>
    <property type="project" value="InterPro"/>
</dbReference>
<evidence type="ECO:0000256" key="3">
    <source>
        <dbReference type="ARBA" id="ARBA00023054"/>
    </source>
</evidence>
<feature type="transmembrane region" description="Helical" evidence="5">
    <location>
        <begin position="49"/>
        <end position="67"/>
    </location>
</feature>
<dbReference type="InterPro" id="IPR006143">
    <property type="entry name" value="RND_pump_MFP"/>
</dbReference>
<feature type="region of interest" description="Disordered" evidence="4">
    <location>
        <begin position="1"/>
        <end position="37"/>
    </location>
</feature>
<keyword evidence="3" id="KW-0175">Coiled coil</keyword>
<keyword evidence="5" id="KW-0472">Membrane</keyword>
<feature type="domain" description="Multidrug resistance protein MdtA-like C-terminal permuted SH3" evidence="6">
    <location>
        <begin position="381"/>
        <end position="436"/>
    </location>
</feature>
<accession>A0AAE9XTH1</accession>
<name>A0AAE9XTH1_9PROT</name>
<dbReference type="KEGG" id="gso:PH603_15740"/>
<dbReference type="SUPFAM" id="SSF111369">
    <property type="entry name" value="HlyD-like secretion proteins"/>
    <property type="match status" value="1"/>
</dbReference>
<evidence type="ECO:0000313" key="7">
    <source>
        <dbReference type="EMBL" id="WCL53990.1"/>
    </source>
</evidence>
<dbReference type="Gene3D" id="1.10.287.470">
    <property type="entry name" value="Helix hairpin bin"/>
    <property type="match status" value="1"/>
</dbReference>
<comment type="subcellular location">
    <subcellularLocation>
        <location evidence="1">Cell envelope</location>
    </subcellularLocation>
</comment>
<dbReference type="Gene3D" id="2.40.420.20">
    <property type="match status" value="1"/>
</dbReference>
<keyword evidence="5" id="KW-0812">Transmembrane</keyword>
<dbReference type="PANTHER" id="PTHR32347:SF23">
    <property type="entry name" value="BLL5650 PROTEIN"/>
    <property type="match status" value="1"/>
</dbReference>
<keyword evidence="8" id="KW-1185">Reference proteome</keyword>
<dbReference type="EMBL" id="CP116805">
    <property type="protein sequence ID" value="WCL53990.1"/>
    <property type="molecule type" value="Genomic_DNA"/>
</dbReference>
<dbReference type="GO" id="GO:0022857">
    <property type="term" value="F:transmembrane transporter activity"/>
    <property type="evidence" value="ECO:0007669"/>
    <property type="project" value="InterPro"/>
</dbReference>
<dbReference type="PANTHER" id="PTHR32347">
    <property type="entry name" value="EFFLUX SYSTEM COMPONENT YKNX-RELATED"/>
    <property type="match status" value="1"/>
</dbReference>
<keyword evidence="5" id="KW-1133">Transmembrane helix</keyword>
<dbReference type="Proteomes" id="UP001217500">
    <property type="component" value="Chromosome"/>
</dbReference>
<dbReference type="AlphaFoldDB" id="A0AAE9XTH1"/>
<gene>
    <name evidence="7" type="ORF">PH603_15740</name>
</gene>
<evidence type="ECO:0000256" key="2">
    <source>
        <dbReference type="ARBA" id="ARBA00009477"/>
    </source>
</evidence>
<sequence>MGTVTNMDNPSKQPKNNPNPGSGRPHSGAVSGSGMDRRVEKKKLPLKKIGWIGGGVLFVAVASALAMQATGGRSLKVGKDRLEISEVQSGTFEDFIPVRARVTPLKTVFLDAIEGGRVERVLVEDGAIVKAGQPIVELSNAGLQLEVIQNEALVTEQLNNLRTTELGLERNRLDHKRNLVEINYEITRLSRQAERERDLIKTGAVSQAKLDDTEDALAYYIAKRDVTVESQATDMRMQKQQLDFLQKAGGQLEKSLEFARGNLEALEVKAPVDGKLSGFNVEIGQSIERGGRLGQIDDPNRFKLEAEIDEFYLNRVDLGQIATFEQGGSDYALQIAKIYPQVTGGLFTVDLVFDGEEAKAIRRGQTIQLKLTLGDASEARLIPNGAFFQDTGGHWVFVVSSDGTEAVKRNVRLGRRNTRHIEVLDGLDLGEKVITSPYTNFKDMDRLKLGEK</sequence>
<dbReference type="InterPro" id="IPR058627">
    <property type="entry name" value="MdtA-like_C"/>
</dbReference>
<comment type="similarity">
    <text evidence="2">Belongs to the membrane fusion protein (MFP) (TC 8.A.1) family.</text>
</comment>
<dbReference type="RefSeq" id="WP_289503709.1">
    <property type="nucleotide sequence ID" value="NZ_CP116805.1"/>
</dbReference>
<dbReference type="Pfam" id="PF25967">
    <property type="entry name" value="RND-MFP_C"/>
    <property type="match status" value="1"/>
</dbReference>
<evidence type="ECO:0000313" key="8">
    <source>
        <dbReference type="Proteomes" id="UP001217500"/>
    </source>
</evidence>